<dbReference type="EMBL" id="CAJVQB010156997">
    <property type="protein sequence ID" value="CAG8856178.1"/>
    <property type="molecule type" value="Genomic_DNA"/>
</dbReference>
<keyword evidence="1" id="KW-0812">Transmembrane</keyword>
<name>A0ABN7XLI3_GIGMA</name>
<organism evidence="2 3">
    <name type="scientific">Gigaspora margarita</name>
    <dbReference type="NCBI Taxonomy" id="4874"/>
    <lineage>
        <taxon>Eukaryota</taxon>
        <taxon>Fungi</taxon>
        <taxon>Fungi incertae sedis</taxon>
        <taxon>Mucoromycota</taxon>
        <taxon>Glomeromycotina</taxon>
        <taxon>Glomeromycetes</taxon>
        <taxon>Diversisporales</taxon>
        <taxon>Gigasporaceae</taxon>
        <taxon>Gigaspora</taxon>
    </lineage>
</organism>
<proteinExistence type="predicted"/>
<evidence type="ECO:0000256" key="1">
    <source>
        <dbReference type="SAM" id="Phobius"/>
    </source>
</evidence>
<reference evidence="2 3" key="1">
    <citation type="submission" date="2021-06" db="EMBL/GenBank/DDBJ databases">
        <authorList>
            <person name="Kallberg Y."/>
            <person name="Tangrot J."/>
            <person name="Rosling A."/>
        </authorList>
    </citation>
    <scope>NUCLEOTIDE SEQUENCE [LARGE SCALE GENOMIC DNA]</scope>
    <source>
        <strain evidence="2 3">120-4 pot B 10/14</strain>
    </source>
</reference>
<protein>
    <submittedName>
        <fullName evidence="2">24691_t:CDS:1</fullName>
    </submittedName>
</protein>
<feature type="transmembrane region" description="Helical" evidence="1">
    <location>
        <begin position="20"/>
        <end position="39"/>
    </location>
</feature>
<evidence type="ECO:0000313" key="2">
    <source>
        <dbReference type="EMBL" id="CAG8856178.1"/>
    </source>
</evidence>
<keyword evidence="1" id="KW-1133">Transmembrane helix</keyword>
<keyword evidence="3" id="KW-1185">Reference proteome</keyword>
<sequence length="55" mass="6378">FISFMKGNGKIPVELEIELIATSGLCFLITDLPIFTAHYNKQHMVRRKSHYRNAQ</sequence>
<comment type="caution">
    <text evidence="2">The sequence shown here is derived from an EMBL/GenBank/DDBJ whole genome shotgun (WGS) entry which is preliminary data.</text>
</comment>
<feature type="non-terminal residue" evidence="2">
    <location>
        <position position="1"/>
    </location>
</feature>
<evidence type="ECO:0000313" key="3">
    <source>
        <dbReference type="Proteomes" id="UP000789901"/>
    </source>
</evidence>
<keyword evidence="1" id="KW-0472">Membrane</keyword>
<accession>A0ABN7XLI3</accession>
<gene>
    <name evidence="2" type="ORF">GMARGA_LOCUS44999</name>
</gene>
<dbReference type="Proteomes" id="UP000789901">
    <property type="component" value="Unassembled WGS sequence"/>
</dbReference>